<dbReference type="Proteomes" id="UP001183794">
    <property type="component" value="Unassembled WGS sequence"/>
</dbReference>
<proteinExistence type="predicted"/>
<evidence type="ECO:0000313" key="2">
    <source>
        <dbReference type="Proteomes" id="UP001183794"/>
    </source>
</evidence>
<reference evidence="1 2" key="1">
    <citation type="submission" date="2023-07" db="EMBL/GenBank/DDBJ databases">
        <title>Sequencing the genomes of 1000 actinobacteria strains.</title>
        <authorList>
            <person name="Klenk H.-P."/>
        </authorList>
    </citation>
    <scope>NUCLEOTIDE SEQUENCE [LARGE SCALE GENOMIC DNA]</scope>
    <source>
        <strain evidence="1 2">DSM 22966</strain>
    </source>
</reference>
<gene>
    <name evidence="1" type="ORF">J2S62_002444</name>
</gene>
<protein>
    <submittedName>
        <fullName evidence="1">Uncharacterized protein</fullName>
    </submittedName>
</protein>
<name>A0ABU2B3L6_9MICC</name>
<sequence>MDKPHTAAAEQLSEHTQKILAGASRSTNQDFFMSDCLFFVVFFDNRGTTGAHPLIDL</sequence>
<accession>A0ABU2B3L6</accession>
<dbReference type="EMBL" id="JAVDYJ010000001">
    <property type="protein sequence ID" value="MDR7348187.1"/>
    <property type="molecule type" value="Genomic_DNA"/>
</dbReference>
<comment type="caution">
    <text evidence="1">The sequence shown here is derived from an EMBL/GenBank/DDBJ whole genome shotgun (WGS) entry which is preliminary data.</text>
</comment>
<keyword evidence="2" id="KW-1185">Reference proteome</keyword>
<organism evidence="1 2">
    <name type="scientific">Enteractinococcus fodinae</name>
    <dbReference type="NCBI Taxonomy" id="684663"/>
    <lineage>
        <taxon>Bacteria</taxon>
        <taxon>Bacillati</taxon>
        <taxon>Actinomycetota</taxon>
        <taxon>Actinomycetes</taxon>
        <taxon>Micrococcales</taxon>
        <taxon>Micrococcaceae</taxon>
    </lineage>
</organism>
<evidence type="ECO:0000313" key="1">
    <source>
        <dbReference type="EMBL" id="MDR7348187.1"/>
    </source>
</evidence>